<evidence type="ECO:0000259" key="25">
    <source>
        <dbReference type="Pfam" id="PF00852"/>
    </source>
</evidence>
<evidence type="ECO:0000256" key="23">
    <source>
        <dbReference type="ARBA" id="ARBA00043838"/>
    </source>
</evidence>
<dbReference type="GO" id="GO:0032580">
    <property type="term" value="C:Golgi cisterna membrane"/>
    <property type="evidence" value="ECO:0007669"/>
    <property type="project" value="UniProtKB-SubCell"/>
</dbReference>
<comment type="catalytic activity">
    <reaction evidence="20">
        <text>a neolactoside nLc4Cer + GDP-beta-L-fucose = a neolactoside III(3)-alpha-Fuc-nLc4Cer + GDP + H(+)</text>
        <dbReference type="Rhea" id="RHEA:48376"/>
        <dbReference type="ChEBI" id="CHEBI:15378"/>
        <dbReference type="ChEBI" id="CHEBI:57273"/>
        <dbReference type="ChEBI" id="CHEBI:58189"/>
        <dbReference type="ChEBI" id="CHEBI:90376"/>
        <dbReference type="ChEBI" id="CHEBI:90379"/>
    </reaction>
    <physiologicalReaction direction="left-to-right" evidence="20">
        <dbReference type="Rhea" id="RHEA:48377"/>
    </physiologicalReaction>
</comment>
<dbReference type="Ensembl" id="ENSPNAT00000033138.2">
    <property type="protein sequence ID" value="ENSPNAP00000021655.1"/>
    <property type="gene ID" value="ENSPNAG00000006498.2"/>
</dbReference>
<keyword evidence="13" id="KW-1015">Disulfide bond</keyword>
<evidence type="ECO:0000256" key="22">
    <source>
        <dbReference type="ARBA" id="ARBA00043828"/>
    </source>
</evidence>
<evidence type="ECO:0000256" key="11">
    <source>
        <dbReference type="ARBA" id="ARBA00023098"/>
    </source>
</evidence>
<dbReference type="InterPro" id="IPR031481">
    <property type="entry name" value="Glyco_tran_10_N"/>
</dbReference>
<accession>A0A3B4DDU0</accession>
<comment type="pathway">
    <text evidence="1">Protein modification; protein glycosylation.</text>
</comment>
<keyword evidence="6 24" id="KW-0808">Transferase</keyword>
<evidence type="ECO:0000256" key="7">
    <source>
        <dbReference type="ARBA" id="ARBA00022692"/>
    </source>
</evidence>
<dbReference type="FunFam" id="3.40.50.11660:FF:000001">
    <property type="entry name" value="alpha-(1,3)-fucosyltransferase 9"/>
    <property type="match status" value="1"/>
</dbReference>
<keyword evidence="14" id="KW-0325">Glycoprotein</keyword>
<reference evidence="27" key="3">
    <citation type="submission" date="2025-09" db="UniProtKB">
        <authorList>
            <consortium name="Ensembl"/>
        </authorList>
    </citation>
    <scope>IDENTIFICATION</scope>
</reference>
<evidence type="ECO:0000256" key="17">
    <source>
        <dbReference type="ARBA" id="ARBA00036234"/>
    </source>
</evidence>
<comment type="subunit">
    <text evidence="4">Homodimer.</text>
</comment>
<evidence type="ECO:0000256" key="14">
    <source>
        <dbReference type="ARBA" id="ARBA00023180"/>
    </source>
</evidence>
<gene>
    <name evidence="27" type="primary">FUT9</name>
</gene>
<comment type="pathway">
    <text evidence="2">Glycolipid biosynthesis.</text>
</comment>
<dbReference type="UniPathway" id="UPA00378"/>
<evidence type="ECO:0000256" key="8">
    <source>
        <dbReference type="ARBA" id="ARBA00022968"/>
    </source>
</evidence>
<comment type="subcellular location">
    <subcellularLocation>
        <location evidence="24">Golgi apparatus</location>
        <location evidence="24">Golgi stack membrane</location>
        <topology evidence="24">Single-pass type II membrane protein</topology>
    </subcellularLocation>
    <subcellularLocation>
        <location evidence="21">Golgi apparatus</location>
        <location evidence="21">trans-Golgi network membrane</location>
        <topology evidence="21">Single-pass type II membrane protein</topology>
    </subcellularLocation>
</comment>
<evidence type="ECO:0000256" key="15">
    <source>
        <dbReference type="ARBA" id="ARBA00029329"/>
    </source>
</evidence>
<dbReference type="Gene3D" id="3.40.50.11660">
    <property type="entry name" value="Glycosyl transferase family 10, C-terminal domain"/>
    <property type="match status" value="1"/>
</dbReference>
<evidence type="ECO:0000256" key="5">
    <source>
        <dbReference type="ARBA" id="ARBA00022676"/>
    </source>
</evidence>
<keyword evidence="11" id="KW-0443">Lipid metabolism</keyword>
<dbReference type="EC" id="2.4.1.-" evidence="24"/>
<keyword evidence="12 24" id="KW-0472">Membrane</keyword>
<evidence type="ECO:0000256" key="1">
    <source>
        <dbReference type="ARBA" id="ARBA00004922"/>
    </source>
</evidence>
<evidence type="ECO:0000256" key="4">
    <source>
        <dbReference type="ARBA" id="ARBA00011738"/>
    </source>
</evidence>
<dbReference type="AlphaFoldDB" id="A0A3B4DDU0"/>
<evidence type="ECO:0000313" key="27">
    <source>
        <dbReference type="Ensembl" id="ENSPNAP00000021655.1"/>
    </source>
</evidence>
<evidence type="ECO:0000256" key="12">
    <source>
        <dbReference type="ARBA" id="ARBA00023136"/>
    </source>
</evidence>
<dbReference type="GeneTree" id="ENSGT00940000155095"/>
<proteinExistence type="inferred from homology"/>
<organism evidence="27 28">
    <name type="scientific">Pygocentrus nattereri</name>
    <name type="common">Red-bellied piranha</name>
    <dbReference type="NCBI Taxonomy" id="42514"/>
    <lineage>
        <taxon>Eukaryota</taxon>
        <taxon>Metazoa</taxon>
        <taxon>Chordata</taxon>
        <taxon>Craniata</taxon>
        <taxon>Vertebrata</taxon>
        <taxon>Euteleostomi</taxon>
        <taxon>Actinopterygii</taxon>
        <taxon>Neopterygii</taxon>
        <taxon>Teleostei</taxon>
        <taxon>Ostariophysi</taxon>
        <taxon>Characiformes</taxon>
        <taxon>Characoidei</taxon>
        <taxon>Pygocentrus</taxon>
    </lineage>
</organism>
<comment type="catalytic activity">
    <reaction evidence="18">
        <text>alpha-N-glycoloylneuraminosyl-(2-&gt;3)-beta-D-galactosyl-(1-&gt;4)-N-acetyl-beta-D-glucosaminyl-(1-&gt;3)-beta-D-galactosyl-(1-&gt;4)-N-acetyl-beta-D-glucosaminyl-(1-&gt;3)-beta-D-galactosyl-(1-&gt;4)-beta-D-glucosyl-(1&lt;-&gt;1')-ceramide + GDP-beta-L-fucose = alpha-N-glycoloylneuraminosyl-(2-&gt;3)-beta-D-galactosyl-(1-&gt;4)-N-acetyl-beta-D-glucosaminyl-(1-&gt;3)-beta-D-galactosyl-(1-&gt;4)-[alpha-L-fucosyl-(1-&gt;3)]-N-acetyl-beta-D-glucosaminyl-(1-&gt;3)-beta-D-galactosyl-(1-&gt;4)-beta-D-glucosyl-(1&lt;-&gt;1')-ceramide + GDP + H(+)</text>
        <dbReference type="Rhea" id="RHEA:48388"/>
        <dbReference type="ChEBI" id="CHEBI:15378"/>
        <dbReference type="ChEBI" id="CHEBI:57273"/>
        <dbReference type="ChEBI" id="CHEBI:58189"/>
        <dbReference type="ChEBI" id="CHEBI:90383"/>
        <dbReference type="ChEBI" id="CHEBI:90384"/>
    </reaction>
    <physiologicalReaction direction="left-to-right" evidence="18">
        <dbReference type="Rhea" id="RHEA:48389"/>
    </physiologicalReaction>
</comment>
<evidence type="ECO:0000256" key="2">
    <source>
        <dbReference type="ARBA" id="ARBA00004934"/>
    </source>
</evidence>
<dbReference type="InterPro" id="IPR038577">
    <property type="entry name" value="GT10-like_C_sf"/>
</dbReference>
<reference evidence="27" key="2">
    <citation type="submission" date="2025-08" db="UniProtKB">
        <authorList>
            <consortium name="Ensembl"/>
        </authorList>
    </citation>
    <scope>IDENTIFICATION</scope>
</reference>
<dbReference type="OMA" id="WNWSEVV"/>
<sequence length="394" mass="46179">MMSKASIGQSRNIVIGSLLLLCSAVIFYIYYEPTMSWRPCSETPLSKEDICTKACLHVPKVENQSQIITNCTSVQEKMSASQSPSLEKEDAANPHESETIVLIWKWPFGYQFELESCESDYGIKGCHLTADRNLFDKAHGIMFHLRDIGGEVQYLLTLSRSPRQKWVWMKMESPANSPQLNGADDLFNLTSNYRRDSDIWVPYGRIKEISDKDEPFKIPEKDKLVCWIVSNWNNNYRRVGYFNELSQHIKVETYGRHFGRYVNGEDYGPIVSSCKFYLSFENSIYKDYITEKLFSPMRLGTVPIVLGPSRENYEEFIPKDSFIHVDDFKTPQELAEHLKRVDQNQEMYEKYFAWRKDFAVQNTLGHEHACRICEHLKRHKNFKIFKNVNKWFWS</sequence>
<comment type="catalytic activity">
    <reaction evidence="19">
        <text>an N-acetyl-alpha-neuraminyl-(2-&gt;3)-beta-D-galactosyl-(1-&gt;4)-N-acetyl-beta-D-glucosaminyl derivative + GDP-beta-L-fucose = an alpha-Neu5Ac-(2-&gt;3)-beta-D-Gal-(1-&gt;4)-[alpha-L-Fuc-(1-&gt;3)]-beta-D-GlcNAc derivative + GDP + H(+)</text>
        <dbReference type="Rhea" id="RHEA:56076"/>
        <dbReference type="ChEBI" id="CHEBI:15378"/>
        <dbReference type="ChEBI" id="CHEBI:57273"/>
        <dbReference type="ChEBI" id="CHEBI:58189"/>
        <dbReference type="ChEBI" id="CHEBI:136545"/>
        <dbReference type="ChEBI" id="CHEBI:139509"/>
    </reaction>
    <physiologicalReaction direction="left-to-right" evidence="19">
        <dbReference type="Rhea" id="RHEA:56077"/>
    </physiologicalReaction>
</comment>
<comment type="catalytic activity">
    <reaction evidence="16">
        <text>alpha-D-galactosyl-(1-&gt;3)-beta-D-galactosyl-(1-&gt;4)-N-acetyl-beta-D-glucosaminyl-(1-&gt;3)-beta-D-galactosyl-(1-&gt;4)-beta-D-glucosyl-(1&lt;-&gt;1')-ceramide + GDP-beta-L-fucose = a neolactoside IV(3)-alpha-Gal,III(3)-alpha-Fuc-nLc4Cer + GDP + H(+)</text>
        <dbReference type="Rhea" id="RHEA:48380"/>
        <dbReference type="ChEBI" id="CHEBI:15378"/>
        <dbReference type="ChEBI" id="CHEBI:57273"/>
        <dbReference type="ChEBI" id="CHEBI:58189"/>
        <dbReference type="ChEBI" id="CHEBI:90380"/>
        <dbReference type="ChEBI" id="CHEBI:90381"/>
    </reaction>
    <physiologicalReaction direction="left-to-right" evidence="16">
        <dbReference type="Rhea" id="RHEA:48381"/>
    </physiologicalReaction>
</comment>
<evidence type="ECO:0000256" key="18">
    <source>
        <dbReference type="ARBA" id="ARBA00036295"/>
    </source>
</evidence>
<evidence type="ECO:0000256" key="20">
    <source>
        <dbReference type="ARBA" id="ARBA00036757"/>
    </source>
</evidence>
<reference evidence="27 28" key="1">
    <citation type="submission" date="2020-10" db="EMBL/GenBank/DDBJ databases">
        <title>Pygocentrus nattereri (red-bellied piranha) genome, fPygNat1, primary haplotype.</title>
        <authorList>
            <person name="Myers G."/>
            <person name="Meyer A."/>
            <person name="Karagic N."/>
            <person name="Pippel M."/>
            <person name="Winkler S."/>
            <person name="Tracey A."/>
            <person name="Wood J."/>
            <person name="Formenti G."/>
            <person name="Howe K."/>
            <person name="Fedrigo O."/>
            <person name="Jarvis E.D."/>
        </authorList>
    </citation>
    <scope>NUCLEOTIDE SEQUENCE [LARGE SCALE GENOMIC DNA]</scope>
</reference>
<name>A0A3B4DDU0_PYGNA</name>
<dbReference type="STRING" id="42514.ENSPNAP00000021655"/>
<protein>
    <recommendedName>
        <fullName evidence="24">Fucosyltransferase</fullName>
        <ecNumber evidence="24">2.4.1.-</ecNumber>
    </recommendedName>
</protein>
<dbReference type="InterPro" id="IPR055270">
    <property type="entry name" value="Glyco_tran_10_C"/>
</dbReference>
<evidence type="ECO:0000256" key="13">
    <source>
        <dbReference type="ARBA" id="ARBA00023157"/>
    </source>
</evidence>
<keyword evidence="10 24" id="KW-0333">Golgi apparatus</keyword>
<dbReference type="Proteomes" id="UP001501920">
    <property type="component" value="Chromosome 11"/>
</dbReference>
<dbReference type="SUPFAM" id="SSF53756">
    <property type="entry name" value="UDP-Glycosyltransferase/glycogen phosphorylase"/>
    <property type="match status" value="1"/>
</dbReference>
<feature type="transmembrane region" description="Helical" evidence="24">
    <location>
        <begin position="12"/>
        <end position="31"/>
    </location>
</feature>
<evidence type="ECO:0000256" key="9">
    <source>
        <dbReference type="ARBA" id="ARBA00022989"/>
    </source>
</evidence>
<evidence type="ECO:0000256" key="6">
    <source>
        <dbReference type="ARBA" id="ARBA00022679"/>
    </source>
</evidence>
<keyword evidence="9 24" id="KW-1133">Transmembrane helix</keyword>
<keyword evidence="5 24" id="KW-0328">Glycosyltransferase</keyword>
<comment type="catalytic activity">
    <reaction evidence="17">
        <text>an alpha-Neu5Ac-(2-&gt;3)-beta-D-Gal-(1-&gt;4)-beta-D-GlcNAc-(1-&gt;3)-beta-D-Gal-(1-&gt;4)-beta-D-GlcNAc derivative + GDP-beta-L-fucose = an alpha-Neu5Ac-(2-&gt;3)-beta-D-Gal-(1-&gt;4)-beta-D-GlcNAc-(1-&gt;3)-beta-D-Gal-(1-&gt;4)-[alpha-L-Fuc-(1-&gt;3)]-beta-D-GlcNAc derivative + GDP + H(+)</text>
        <dbReference type="Rhea" id="RHEA:68044"/>
        <dbReference type="ChEBI" id="CHEBI:15378"/>
        <dbReference type="ChEBI" id="CHEBI:57273"/>
        <dbReference type="ChEBI" id="CHEBI:58189"/>
        <dbReference type="ChEBI" id="CHEBI:145343"/>
        <dbReference type="ChEBI" id="CHEBI:176900"/>
    </reaction>
    <physiologicalReaction direction="left-to-right" evidence="17">
        <dbReference type="Rhea" id="RHEA:68045"/>
    </physiologicalReaction>
</comment>
<dbReference type="Pfam" id="PF00852">
    <property type="entry name" value="Glyco_transf_10"/>
    <property type="match status" value="1"/>
</dbReference>
<keyword evidence="8" id="KW-0735">Signal-anchor</keyword>
<evidence type="ECO:0000256" key="19">
    <source>
        <dbReference type="ARBA" id="ARBA00036481"/>
    </source>
</evidence>
<comment type="catalytic activity">
    <reaction evidence="23">
        <text>an alpha-L-Fuc-(1-&gt;2)-beta-D-Gal-(1-&gt;4)-beta-D-GlcNAc derivative + GDP-beta-L-fucose = an alpha-L-Fuc-(1-&gt;2)-beta-D-Gal-(1-&gt;4)-[alpha-L-Fuc-(1-&gt;3)]-beta-D-GlcNAc derivative + GDP + H(+)</text>
        <dbReference type="Rhea" id="RHEA:77191"/>
        <dbReference type="ChEBI" id="CHEBI:15378"/>
        <dbReference type="ChEBI" id="CHEBI:57273"/>
        <dbReference type="ChEBI" id="CHEBI:58189"/>
        <dbReference type="ChEBI" id="CHEBI:133510"/>
        <dbReference type="ChEBI" id="CHEBI:195560"/>
    </reaction>
    <physiologicalReaction direction="left-to-right" evidence="23">
        <dbReference type="Rhea" id="RHEA:77192"/>
    </physiologicalReaction>
</comment>
<comment type="catalytic activity">
    <reaction evidence="22">
        <text>beta-D-Gal-(1-&gt;4)-beta-D-GlcNAc-(1-&gt;3)-beta-D-Gal-(1-&gt;4)-D-Glc + GDP-beta-L-fucose = beta-D-Gal-(1-&gt;4)-[alpha-L-Fuc-(1-&gt;3)]-beta-D-GlcNAc-(1-&gt;3)-beta-D-Gal-(1-&gt;4)-D-Glc + GDP + H(+)</text>
        <dbReference type="Rhea" id="RHEA:77187"/>
        <dbReference type="ChEBI" id="CHEBI:15378"/>
        <dbReference type="ChEBI" id="CHEBI:57273"/>
        <dbReference type="ChEBI" id="CHEBI:58189"/>
        <dbReference type="ChEBI" id="CHEBI:60239"/>
        <dbReference type="ChEBI" id="CHEBI:61352"/>
    </reaction>
    <physiologicalReaction direction="left-to-right" evidence="22">
        <dbReference type="Rhea" id="RHEA:77188"/>
    </physiologicalReaction>
</comment>
<dbReference type="Pfam" id="PF17039">
    <property type="entry name" value="Glyco_tran_10_N"/>
    <property type="match status" value="1"/>
</dbReference>
<evidence type="ECO:0000256" key="3">
    <source>
        <dbReference type="ARBA" id="ARBA00008919"/>
    </source>
</evidence>
<evidence type="ECO:0000256" key="10">
    <source>
        <dbReference type="ARBA" id="ARBA00023034"/>
    </source>
</evidence>
<keyword evidence="28" id="KW-1185">Reference proteome</keyword>
<feature type="domain" description="Fucosyltransferase N-terminal" evidence="26">
    <location>
        <begin position="97"/>
        <end position="204"/>
    </location>
</feature>
<dbReference type="PANTHER" id="PTHR11929">
    <property type="entry name" value="ALPHA- 1,3 -FUCOSYLTRANSFERASE"/>
    <property type="match status" value="1"/>
</dbReference>
<keyword evidence="7 24" id="KW-0812">Transmembrane</keyword>
<evidence type="ECO:0000256" key="21">
    <source>
        <dbReference type="ARBA" id="ARBA00037848"/>
    </source>
</evidence>
<dbReference type="GO" id="GO:0006629">
    <property type="term" value="P:lipid metabolic process"/>
    <property type="evidence" value="ECO:0007669"/>
    <property type="project" value="UniProtKB-KW"/>
</dbReference>
<evidence type="ECO:0000256" key="16">
    <source>
        <dbReference type="ARBA" id="ARBA00036053"/>
    </source>
</evidence>
<comment type="similarity">
    <text evidence="3 24">Belongs to the glycosyltransferase 10 family.</text>
</comment>
<feature type="domain" description="Fucosyltransferase C-terminal" evidence="25">
    <location>
        <begin position="219"/>
        <end position="391"/>
    </location>
</feature>
<dbReference type="GO" id="GO:0017083">
    <property type="term" value="F:4-galactosyl-N-acetylglucosaminide 3-alpha-L-fucosyltransferase activity"/>
    <property type="evidence" value="ECO:0007669"/>
    <property type="project" value="UniProtKB-EC"/>
</dbReference>
<evidence type="ECO:0000313" key="28">
    <source>
        <dbReference type="Proteomes" id="UP001501920"/>
    </source>
</evidence>
<evidence type="ECO:0000259" key="26">
    <source>
        <dbReference type="Pfam" id="PF17039"/>
    </source>
</evidence>
<dbReference type="OrthoDB" id="427096at2759"/>
<evidence type="ECO:0000256" key="24">
    <source>
        <dbReference type="RuleBase" id="RU003832"/>
    </source>
</evidence>
<dbReference type="PANTHER" id="PTHR11929:SF10">
    <property type="entry name" value="4-GALACTOSYL-N-ACETYLGLUCOSAMINIDE 3-ALPHA-L-FUCOSYLTRANSFERASE 9"/>
    <property type="match status" value="1"/>
</dbReference>
<comment type="catalytic activity">
    <reaction evidence="15">
        <text>a beta-D-galactosyl-(1-&gt;4)-N-acetyl-beta-D-glucosaminyl derivative + GDP-beta-L-fucose = a beta-D-galactosyl-(1-&gt;4)-[alpha-L-fucosyl-(1-&gt;3)]-N-acetyl-beta-D-glucosaminyl derivative + GDP + H(+)</text>
        <dbReference type="Rhea" id="RHEA:14257"/>
        <dbReference type="ChEBI" id="CHEBI:15378"/>
        <dbReference type="ChEBI" id="CHEBI:57273"/>
        <dbReference type="ChEBI" id="CHEBI:58189"/>
        <dbReference type="ChEBI" id="CHEBI:133507"/>
        <dbReference type="ChEBI" id="CHEBI:137941"/>
        <dbReference type="EC" id="2.4.1.152"/>
    </reaction>
    <physiologicalReaction direction="left-to-right" evidence="15">
        <dbReference type="Rhea" id="RHEA:14258"/>
    </physiologicalReaction>
</comment>
<dbReference type="InterPro" id="IPR001503">
    <property type="entry name" value="Glyco_trans_10"/>
</dbReference>